<evidence type="ECO:0000256" key="3">
    <source>
        <dbReference type="HAMAP-Rule" id="MF_01440"/>
    </source>
</evidence>
<dbReference type="RefSeq" id="WP_196101604.1">
    <property type="nucleotide sequence ID" value="NZ_CP064942.1"/>
</dbReference>
<keyword evidence="5" id="KW-1185">Reference proteome</keyword>
<name>A0A7S9LP43_9RHOB</name>
<comment type="function">
    <text evidence="3">Probably deamidates glutamine residues to glutamate on methyl-accepting chemotaxis receptors (MCPs), playing an important role in chemotaxis.</text>
</comment>
<dbReference type="Pfam" id="PF03975">
    <property type="entry name" value="CheD"/>
    <property type="match status" value="1"/>
</dbReference>
<dbReference type="HAMAP" id="MF_01440">
    <property type="entry name" value="CheD"/>
    <property type="match status" value="1"/>
</dbReference>
<reference evidence="4 5" key="1">
    <citation type="submission" date="2020-11" db="EMBL/GenBank/DDBJ databases">
        <title>Description of Pontivivens ytuae sp. nov. isolated from deep sea sediment of Mariana Trench.</title>
        <authorList>
            <person name="Wang Z."/>
            <person name="Sun Q.-L."/>
            <person name="Xu X.-D."/>
            <person name="Tang Y.-Z."/>
            <person name="Zhang J."/>
        </authorList>
    </citation>
    <scope>NUCLEOTIDE SEQUENCE [LARGE SCALE GENOMIC DNA]</scope>
    <source>
        <strain evidence="4 5">MT2928</strain>
    </source>
</reference>
<dbReference type="GO" id="GO:0006935">
    <property type="term" value="P:chemotaxis"/>
    <property type="evidence" value="ECO:0007669"/>
    <property type="project" value="UniProtKB-UniRule"/>
</dbReference>
<dbReference type="PANTHER" id="PTHR35147">
    <property type="entry name" value="CHEMORECEPTOR GLUTAMINE DEAMIDASE CHED-RELATED"/>
    <property type="match status" value="1"/>
</dbReference>
<dbReference type="CDD" id="cd16352">
    <property type="entry name" value="CheD"/>
    <property type="match status" value="1"/>
</dbReference>
<keyword evidence="1 3" id="KW-0145">Chemotaxis</keyword>
<dbReference type="Proteomes" id="UP000594800">
    <property type="component" value="Chromosome"/>
</dbReference>
<dbReference type="PANTHER" id="PTHR35147:SF3">
    <property type="entry name" value="CHEMORECEPTOR GLUTAMINE DEAMIDASE CHED 1-RELATED"/>
    <property type="match status" value="1"/>
</dbReference>
<evidence type="ECO:0000313" key="4">
    <source>
        <dbReference type="EMBL" id="QPH52390.1"/>
    </source>
</evidence>
<dbReference type="GO" id="GO:0050568">
    <property type="term" value="F:protein-glutamine glutaminase activity"/>
    <property type="evidence" value="ECO:0007669"/>
    <property type="project" value="UniProtKB-UniRule"/>
</dbReference>
<dbReference type="EC" id="3.5.1.44" evidence="3"/>
<dbReference type="Gene3D" id="3.30.1330.200">
    <property type="match status" value="1"/>
</dbReference>
<evidence type="ECO:0000256" key="2">
    <source>
        <dbReference type="ARBA" id="ARBA00022801"/>
    </source>
</evidence>
<protein>
    <recommendedName>
        <fullName evidence="3">Probable chemoreceptor glutamine deamidase CheD</fullName>
        <ecNumber evidence="3">3.5.1.44</ecNumber>
    </recommendedName>
</protein>
<accession>A0A7S9LP43</accession>
<dbReference type="EMBL" id="CP064942">
    <property type="protein sequence ID" value="QPH52390.1"/>
    <property type="molecule type" value="Genomic_DNA"/>
</dbReference>
<dbReference type="InterPro" id="IPR005659">
    <property type="entry name" value="Chemorcpt_Glu_NH3ase_CheD"/>
</dbReference>
<evidence type="ECO:0000256" key="1">
    <source>
        <dbReference type="ARBA" id="ARBA00022500"/>
    </source>
</evidence>
<comment type="catalytic activity">
    <reaction evidence="3">
        <text>L-glutaminyl-[protein] + H2O = L-glutamyl-[protein] + NH4(+)</text>
        <dbReference type="Rhea" id="RHEA:16441"/>
        <dbReference type="Rhea" id="RHEA-COMP:10207"/>
        <dbReference type="Rhea" id="RHEA-COMP:10208"/>
        <dbReference type="ChEBI" id="CHEBI:15377"/>
        <dbReference type="ChEBI" id="CHEBI:28938"/>
        <dbReference type="ChEBI" id="CHEBI:29973"/>
        <dbReference type="ChEBI" id="CHEBI:30011"/>
        <dbReference type="EC" id="3.5.1.44"/>
    </reaction>
</comment>
<gene>
    <name evidence="3" type="primary">cheD</name>
    <name evidence="4" type="ORF">I0K15_11185</name>
</gene>
<proteinExistence type="inferred from homology"/>
<dbReference type="SUPFAM" id="SSF64438">
    <property type="entry name" value="CNF1/YfiH-like putative cysteine hydrolases"/>
    <property type="match status" value="1"/>
</dbReference>
<dbReference type="AlphaFoldDB" id="A0A7S9LP43"/>
<sequence>MSLVDPDQLSSGPLAVTDVGPGDVAVNGGADTVLTTLLGSCVSVCLLDRPRRIGGLNHFLLPRRHDPSDHSARYGDTAMARLMAEMTRAGAEESDLIAKIFGGADILKPPRSGSIGQANIAFARQILNEWNIPIHAEDTGGTRARRIFLVPRTGSVSVHLIRTTTDPHASVRGAAVRERPS</sequence>
<dbReference type="InterPro" id="IPR038592">
    <property type="entry name" value="CheD-like_sf"/>
</dbReference>
<evidence type="ECO:0000313" key="5">
    <source>
        <dbReference type="Proteomes" id="UP000594800"/>
    </source>
</evidence>
<comment type="similarity">
    <text evidence="3">Belongs to the CheD family.</text>
</comment>
<dbReference type="InterPro" id="IPR011324">
    <property type="entry name" value="Cytotoxic_necrot_fac-like_cat"/>
</dbReference>
<dbReference type="KEGG" id="poz:I0K15_11185"/>
<organism evidence="4 5">
    <name type="scientific">Pontivivens ytuae</name>
    <dbReference type="NCBI Taxonomy" id="2789856"/>
    <lineage>
        <taxon>Bacteria</taxon>
        <taxon>Pseudomonadati</taxon>
        <taxon>Pseudomonadota</taxon>
        <taxon>Alphaproteobacteria</taxon>
        <taxon>Rhodobacterales</taxon>
        <taxon>Paracoccaceae</taxon>
        <taxon>Pontivivens</taxon>
    </lineage>
</organism>
<keyword evidence="2 3" id="KW-0378">Hydrolase</keyword>